<reference evidence="6 7" key="1">
    <citation type="submission" date="2016-11" db="EMBL/GenBank/DDBJ databases">
        <authorList>
            <person name="Jaros S."/>
            <person name="Januszkiewicz K."/>
            <person name="Wedrychowicz H."/>
        </authorList>
    </citation>
    <scope>NUCLEOTIDE SEQUENCE [LARGE SCALE GENOMIC DNA]</scope>
    <source>
        <strain evidence="6 7">HD4</strain>
    </source>
</reference>
<evidence type="ECO:0000256" key="2">
    <source>
        <dbReference type="ARBA" id="ARBA00022723"/>
    </source>
</evidence>
<sequence>MMKKLILNADDFGRHEMINKSVQQAVQNGALRSASIMPGAPAFADAVVMAKALPKLGVGVHLTLVDGVPVLPAEQVPTLIDREGHFWPDHGAFIRQYLKGRISRQDVAQELAAQLDKVLAAGIRPTHVDSHQHLHMLPGIFPLVLKLAAERGIKRVRISRGIYGNPFRPWPGLGDMIGKFGLEVMAFQARREAKRCGFSCPEHFVGQVAGGAVTEPFLLALLADFPEGSVEVMLHPGLDNSVLARECGWQHDYEGEYRGVCADVVLESLKAKGIQLAGFADLT</sequence>
<evidence type="ECO:0000313" key="7">
    <source>
        <dbReference type="Proteomes" id="UP000184263"/>
    </source>
</evidence>
<dbReference type="CDD" id="cd10808">
    <property type="entry name" value="YdjC"/>
    <property type="match status" value="1"/>
</dbReference>
<dbReference type="GO" id="GO:0019213">
    <property type="term" value="F:deacetylase activity"/>
    <property type="evidence" value="ECO:0007669"/>
    <property type="project" value="TreeGrafter"/>
</dbReference>
<evidence type="ECO:0000256" key="5">
    <source>
        <dbReference type="ARBA" id="ARBA00023277"/>
    </source>
</evidence>
<evidence type="ECO:0000256" key="4">
    <source>
        <dbReference type="ARBA" id="ARBA00022842"/>
    </source>
</evidence>
<evidence type="ECO:0000313" key="6">
    <source>
        <dbReference type="EMBL" id="SHK84790.1"/>
    </source>
</evidence>
<dbReference type="GO" id="GO:0005975">
    <property type="term" value="P:carbohydrate metabolic process"/>
    <property type="evidence" value="ECO:0007669"/>
    <property type="project" value="InterPro"/>
</dbReference>
<dbReference type="Pfam" id="PF04794">
    <property type="entry name" value="YdjC"/>
    <property type="match status" value="1"/>
</dbReference>
<dbReference type="RefSeq" id="WP_256625880.1">
    <property type="nucleotide sequence ID" value="NZ_FRBC01000020.1"/>
</dbReference>
<dbReference type="PANTHER" id="PTHR31609">
    <property type="entry name" value="YDJC DEACETYLASE FAMILY MEMBER"/>
    <property type="match status" value="1"/>
</dbReference>
<protein>
    <submittedName>
        <fullName evidence="6">Hopanoid biosynthesis associated protein HpnK</fullName>
    </submittedName>
</protein>
<dbReference type="Proteomes" id="UP000184263">
    <property type="component" value="Unassembled WGS sequence"/>
</dbReference>
<keyword evidence="4" id="KW-0460">Magnesium</keyword>
<dbReference type="GO" id="GO:0016787">
    <property type="term" value="F:hydrolase activity"/>
    <property type="evidence" value="ECO:0007669"/>
    <property type="project" value="UniProtKB-KW"/>
</dbReference>
<gene>
    <name evidence="6" type="ORF">SAMN05216582_12068</name>
</gene>
<dbReference type="Gene3D" id="3.20.20.370">
    <property type="entry name" value="Glycoside hydrolase/deacetylase"/>
    <property type="match status" value="1"/>
</dbReference>
<dbReference type="InterPro" id="IPR006879">
    <property type="entry name" value="YdjC-like"/>
</dbReference>
<keyword evidence="3" id="KW-0378">Hydrolase</keyword>
<name>A0A1M6VTJ6_SELRU</name>
<keyword evidence="2" id="KW-0479">Metal-binding</keyword>
<organism evidence="6 7">
    <name type="scientific">Selenomonas ruminantium</name>
    <dbReference type="NCBI Taxonomy" id="971"/>
    <lineage>
        <taxon>Bacteria</taxon>
        <taxon>Bacillati</taxon>
        <taxon>Bacillota</taxon>
        <taxon>Negativicutes</taxon>
        <taxon>Selenomonadales</taxon>
        <taxon>Selenomonadaceae</taxon>
        <taxon>Selenomonas</taxon>
    </lineage>
</organism>
<comment type="cofactor">
    <cofactor evidence="1">
        <name>Mg(2+)</name>
        <dbReference type="ChEBI" id="CHEBI:18420"/>
    </cofactor>
</comment>
<dbReference type="GO" id="GO:0046872">
    <property type="term" value="F:metal ion binding"/>
    <property type="evidence" value="ECO:0007669"/>
    <property type="project" value="UniProtKB-KW"/>
</dbReference>
<evidence type="ECO:0000256" key="3">
    <source>
        <dbReference type="ARBA" id="ARBA00022801"/>
    </source>
</evidence>
<dbReference type="AlphaFoldDB" id="A0A1M6VTJ6"/>
<keyword evidence="5" id="KW-0119">Carbohydrate metabolism</keyword>
<proteinExistence type="predicted"/>
<dbReference type="PANTHER" id="PTHR31609:SF1">
    <property type="entry name" value="CARBOHYDRATE DEACETYLASE"/>
    <property type="match status" value="1"/>
</dbReference>
<dbReference type="SUPFAM" id="SSF88713">
    <property type="entry name" value="Glycoside hydrolase/deacetylase"/>
    <property type="match status" value="1"/>
</dbReference>
<dbReference type="InterPro" id="IPR011330">
    <property type="entry name" value="Glyco_hydro/deAcase_b/a-brl"/>
</dbReference>
<accession>A0A1M6VTJ6</accession>
<evidence type="ECO:0000256" key="1">
    <source>
        <dbReference type="ARBA" id="ARBA00001946"/>
    </source>
</evidence>
<dbReference type="EMBL" id="FRBC01000020">
    <property type="protein sequence ID" value="SHK84790.1"/>
    <property type="molecule type" value="Genomic_DNA"/>
</dbReference>